<protein>
    <recommendedName>
        <fullName evidence="10">Hexosyltransferase</fullName>
        <ecNumber evidence="10">2.4.1.-</ecNumber>
    </recommendedName>
</protein>
<name>A0A9W3B7R9_BIOGL</name>
<dbReference type="AlphaFoldDB" id="A0A9W3B7R9"/>
<dbReference type="RefSeq" id="XP_055895504.1">
    <property type="nucleotide sequence ID" value="XM_056039529.1"/>
</dbReference>
<dbReference type="GeneID" id="106078941"/>
<organism evidence="11 12">
    <name type="scientific">Biomphalaria glabrata</name>
    <name type="common">Bloodfluke planorb</name>
    <name type="synonym">Freshwater snail</name>
    <dbReference type="NCBI Taxonomy" id="6526"/>
    <lineage>
        <taxon>Eukaryota</taxon>
        <taxon>Metazoa</taxon>
        <taxon>Spiralia</taxon>
        <taxon>Lophotrochozoa</taxon>
        <taxon>Mollusca</taxon>
        <taxon>Gastropoda</taxon>
        <taxon>Heterobranchia</taxon>
        <taxon>Euthyneura</taxon>
        <taxon>Panpulmonata</taxon>
        <taxon>Hygrophila</taxon>
        <taxon>Lymnaeoidea</taxon>
        <taxon>Planorbidae</taxon>
        <taxon>Biomphalaria</taxon>
    </lineage>
</organism>
<evidence type="ECO:0000256" key="5">
    <source>
        <dbReference type="ARBA" id="ARBA00022692"/>
    </source>
</evidence>
<comment type="similarity">
    <text evidence="2 10">Belongs to the glycosyltransferase 31 family.</text>
</comment>
<evidence type="ECO:0000256" key="9">
    <source>
        <dbReference type="ARBA" id="ARBA00023136"/>
    </source>
</evidence>
<evidence type="ECO:0000313" key="16">
    <source>
        <dbReference type="RefSeq" id="XP_055895504.1"/>
    </source>
</evidence>
<evidence type="ECO:0000256" key="1">
    <source>
        <dbReference type="ARBA" id="ARBA00004323"/>
    </source>
</evidence>
<dbReference type="InterPro" id="IPR002659">
    <property type="entry name" value="Glyco_trans_31"/>
</dbReference>
<keyword evidence="7 10" id="KW-1133">Transmembrane helix</keyword>
<reference evidence="12 13" key="1">
    <citation type="submission" date="2025-04" db="UniProtKB">
        <authorList>
            <consortium name="RefSeq"/>
        </authorList>
    </citation>
    <scope>IDENTIFICATION</scope>
</reference>
<dbReference type="GO" id="GO:0006493">
    <property type="term" value="P:protein O-linked glycosylation"/>
    <property type="evidence" value="ECO:0007669"/>
    <property type="project" value="TreeGrafter"/>
</dbReference>
<keyword evidence="5 10" id="KW-0812">Transmembrane</keyword>
<dbReference type="PANTHER" id="PTHR11214">
    <property type="entry name" value="BETA-1,3-N-ACETYLGLUCOSAMINYLTRANSFERASE"/>
    <property type="match status" value="1"/>
</dbReference>
<dbReference type="RefSeq" id="XP_055895499.1">
    <property type="nucleotide sequence ID" value="XM_056039524.1"/>
</dbReference>
<evidence type="ECO:0000256" key="6">
    <source>
        <dbReference type="ARBA" id="ARBA00022968"/>
    </source>
</evidence>
<dbReference type="Pfam" id="PF01762">
    <property type="entry name" value="Galactosyl_T"/>
    <property type="match status" value="1"/>
</dbReference>
<evidence type="ECO:0000256" key="4">
    <source>
        <dbReference type="ARBA" id="ARBA00022679"/>
    </source>
</evidence>
<dbReference type="RefSeq" id="XP_055895501.1">
    <property type="nucleotide sequence ID" value="XM_056039526.1"/>
</dbReference>
<feature type="transmembrane region" description="Helical" evidence="10">
    <location>
        <begin position="50"/>
        <end position="70"/>
    </location>
</feature>
<evidence type="ECO:0000256" key="2">
    <source>
        <dbReference type="ARBA" id="ARBA00008661"/>
    </source>
</evidence>
<evidence type="ECO:0000313" key="17">
    <source>
        <dbReference type="RefSeq" id="XP_055895505.1"/>
    </source>
</evidence>
<dbReference type="EC" id="2.4.1.-" evidence="10"/>
<dbReference type="Proteomes" id="UP001165740">
    <property type="component" value="Chromosome 8"/>
</dbReference>
<keyword evidence="3 10" id="KW-0328">Glycosyltransferase</keyword>
<dbReference type="RefSeq" id="XP_055895505.1">
    <property type="nucleotide sequence ID" value="XM_056039530.1"/>
</dbReference>
<dbReference type="GO" id="GO:0000139">
    <property type="term" value="C:Golgi membrane"/>
    <property type="evidence" value="ECO:0007669"/>
    <property type="project" value="UniProtKB-SubCell"/>
</dbReference>
<dbReference type="Gene3D" id="3.90.550.50">
    <property type="match status" value="1"/>
</dbReference>
<evidence type="ECO:0000313" key="14">
    <source>
        <dbReference type="RefSeq" id="XP_055895500.1"/>
    </source>
</evidence>
<evidence type="ECO:0000256" key="8">
    <source>
        <dbReference type="ARBA" id="ARBA00023034"/>
    </source>
</evidence>
<proteinExistence type="inferred from homology"/>
<comment type="subcellular location">
    <subcellularLocation>
        <location evidence="1 10">Golgi apparatus membrane</location>
        <topology evidence="1 10">Single-pass type II membrane protein</topology>
    </subcellularLocation>
</comment>
<evidence type="ECO:0000313" key="13">
    <source>
        <dbReference type="RefSeq" id="XP_055895499.1"/>
    </source>
</evidence>
<keyword evidence="8 10" id="KW-0333">Golgi apparatus</keyword>
<dbReference type="GO" id="GO:0016758">
    <property type="term" value="F:hexosyltransferase activity"/>
    <property type="evidence" value="ECO:0007669"/>
    <property type="project" value="InterPro"/>
</dbReference>
<gene>
    <name evidence="12 13 14 15 16 17" type="primary">LOC106078941</name>
</gene>
<evidence type="ECO:0000256" key="7">
    <source>
        <dbReference type="ARBA" id="ARBA00022989"/>
    </source>
</evidence>
<dbReference type="RefSeq" id="XP_055895500.1">
    <property type="nucleotide sequence ID" value="XM_056039525.1"/>
</dbReference>
<dbReference type="RefSeq" id="XP_055895498.1">
    <property type="nucleotide sequence ID" value="XM_056039523.1"/>
</dbReference>
<keyword evidence="4" id="KW-0808">Transferase</keyword>
<dbReference type="OMA" id="WPRHITH"/>
<evidence type="ECO:0000256" key="10">
    <source>
        <dbReference type="RuleBase" id="RU363063"/>
    </source>
</evidence>
<keyword evidence="11" id="KW-1185">Reference proteome</keyword>
<accession>A0A9W3B7R9</accession>
<dbReference type="PANTHER" id="PTHR11214:SF364">
    <property type="entry name" value="HEXOSYLTRANSFERASE"/>
    <property type="match status" value="1"/>
</dbReference>
<keyword evidence="6 10" id="KW-0735">Signal-anchor</keyword>
<evidence type="ECO:0000256" key="3">
    <source>
        <dbReference type="ARBA" id="ARBA00022676"/>
    </source>
</evidence>
<keyword evidence="9 10" id="KW-0472">Membrane</keyword>
<evidence type="ECO:0000313" key="12">
    <source>
        <dbReference type="RefSeq" id="XP_055895498.1"/>
    </source>
</evidence>
<evidence type="ECO:0000313" key="15">
    <source>
        <dbReference type="RefSeq" id="XP_055895501.1"/>
    </source>
</evidence>
<sequence>MVSIKHQVIPTWTIGKGIMKRSCLRVLVKKHNGEPGIECNTAPLKNLCRYVVYFLTFLTMCITLWTLVLGSTEMVTVTFSSNQDNVKALYKCTYENPDGSVDLVFNIPKGGKDLLRLNEIHLNQSKANSNNQTTAANNSTQQVVLADEKNVIRSSYPLSLDSPYLINTLHICPVGKQVDYIIIVHSATPFFDRRRVIRETFGGKRLFSNLVYRIIFLLGRTLDPLTTKKIQEEAIYYKDIVQGPFRDSYHNLTHKGVLGFRWISEHCPQAKLILKIDDDVFINPFKMVREILPKFQNVSRHIACHLRRSGTSLIVRGKGKWKVHEDEFKGYKYYPFDHCQGYVVFITSDLIRPMLNAARLNPFFWIDDVYLFGILPATVGGATFTDLRPNLTLKFDTGKSCFEQQGVRCKYLAVSQWKSGESGKLWYSLLSNLTDTEKRELHMFGKS</sequence>
<evidence type="ECO:0000313" key="11">
    <source>
        <dbReference type="Proteomes" id="UP001165740"/>
    </source>
</evidence>
<dbReference type="OrthoDB" id="6045055at2759"/>